<dbReference type="OrthoDB" id="277235at2759"/>
<dbReference type="Gramene" id="Manes.16G112600.5.v8.1">
    <property type="protein sequence ID" value="Manes.16G112600.5.v8.1.CDS"/>
    <property type="gene ID" value="Manes.16G112600.v8.1"/>
</dbReference>
<dbReference type="PROSITE" id="PS50126">
    <property type="entry name" value="S1"/>
    <property type="match status" value="2"/>
</dbReference>
<keyword evidence="14" id="KW-0496">Mitochondrion</keyword>
<evidence type="ECO:0000256" key="8">
    <source>
        <dbReference type="ARBA" id="ARBA00022946"/>
    </source>
</evidence>
<feature type="compositionally biased region" description="Polar residues" evidence="16">
    <location>
        <begin position="483"/>
        <end position="504"/>
    </location>
</feature>
<comment type="function">
    <text evidence="9 14 15">Associates with the EF-Tu.GDP complex and induces the exchange of GDP to GTP. It remains bound to the aminoacyl-tRNA.EF-Tu.GTP complex up to the GTP hydrolysis stage on the ribosome.</text>
</comment>
<organism evidence="18 19">
    <name type="scientific">Manihot esculenta</name>
    <name type="common">Cassava</name>
    <name type="synonym">Jatropha manihot</name>
    <dbReference type="NCBI Taxonomy" id="3983"/>
    <lineage>
        <taxon>Eukaryota</taxon>
        <taxon>Viridiplantae</taxon>
        <taxon>Streptophyta</taxon>
        <taxon>Embryophyta</taxon>
        <taxon>Tracheophyta</taxon>
        <taxon>Spermatophyta</taxon>
        <taxon>Magnoliopsida</taxon>
        <taxon>eudicotyledons</taxon>
        <taxon>Gunneridae</taxon>
        <taxon>Pentapetalae</taxon>
        <taxon>rosids</taxon>
        <taxon>fabids</taxon>
        <taxon>Malpighiales</taxon>
        <taxon>Euphorbiaceae</taxon>
        <taxon>Crotonoideae</taxon>
        <taxon>Manihoteae</taxon>
        <taxon>Manihot</taxon>
    </lineage>
</organism>
<evidence type="ECO:0000256" key="6">
    <source>
        <dbReference type="ARBA" id="ARBA00022768"/>
    </source>
</evidence>
<feature type="compositionally biased region" description="Basic and acidic residues" evidence="16">
    <location>
        <begin position="220"/>
        <end position="234"/>
    </location>
</feature>
<evidence type="ECO:0000256" key="12">
    <source>
        <dbReference type="ARBA" id="ARBA00065253"/>
    </source>
</evidence>
<dbReference type="PROSITE" id="PS01126">
    <property type="entry name" value="EF_TS_1"/>
    <property type="match status" value="2"/>
</dbReference>
<dbReference type="Proteomes" id="UP000091857">
    <property type="component" value="Chromosome 16"/>
</dbReference>
<feature type="compositionally biased region" description="Polar residues" evidence="16">
    <location>
        <begin position="592"/>
        <end position="605"/>
    </location>
</feature>
<dbReference type="HAMAP" id="MF_00050">
    <property type="entry name" value="EF_Ts"/>
    <property type="match status" value="2"/>
</dbReference>
<evidence type="ECO:0000256" key="11">
    <source>
        <dbReference type="ARBA" id="ARBA00063456"/>
    </source>
</evidence>
<dbReference type="InterPro" id="IPR018101">
    <property type="entry name" value="Transl_elong_Ts_CS"/>
</dbReference>
<dbReference type="FunFam" id="1.10.8.10:FF:000001">
    <property type="entry name" value="Elongation factor Ts"/>
    <property type="match status" value="2"/>
</dbReference>
<keyword evidence="8" id="KW-0809">Transit peptide</keyword>
<sequence length="1142" mass="124007">MTTIVPSSMSTVSFIPGTAFTIKKNICLTKCSLSRKSSKHKLSSQRLVLPLLTSAGLFPQYRTDCTLLHRSILHTVSATGTDTDIVVEEPDSLVADEDSDGASEIPVDAVDLSEKSSIKSDASTPPSQSRRSRPSRKSEMPPVKNVDLIPGATFTGKVRSIQPFGAFVDFGAFTDGLVHVSRLSDNFVKDVGSIVSLGQEVKVRLVEVNTETGRISLTMRESDSTSKSQQRRDSPGTSSSDKPRPARRNTPKPGQKKEVVKTSKFVKGQELNGTVKNLTRSGAFISLPEGEEGFLPQSEESEDGFLNIMGGSSLQVGQEVSVRVLRVARGQVTLTMKKEEENEFNLEFSQGVVHDATNPFVLAFRKNKDIAAFLDEREKVEQAVKKPVKPKLSVEIGQVNQTEGIPEVQGQHSSSDERSVDLSSMVVETVDDDDITTREVTAGSSRAGNDEEPGSVESRSSQSVGVFETVEEAEASPKEVVIGSSSASNDEQPESIASTISQSVERVIETVEEAEATPNEDAVVSSNAGDDPELKGIESISSQSIDGALQIVEKEAEEAPSTDGVKDGTSDLSGEKVDQPGDAIAKDGVKIQTPTMQNEISSTEPVGNEGRARNPNENGSITGSESQAIEELVEGQVENTKIEVEIQTSVAEAEIPSVAPIENVVETVPEITGTFGDSNGQSSSPSNEESVAKATMSPALVKQLREETGAGMMDCKKALSETGGDIVKAQEFLRKKGLASAEKKASRTTAEGRIGSYIHDSRIGVLVEVNCETDFVSRGDIFKELVNDIAMQVAACPQVQYLGTEDVPEEIVNKEKEIEMQKEDLLLRPEQIRSKIVEGRIRKRLEELALLEQPYIRNDKIVVKDWVKQTIATIGENIKVKRFIRYNLGEGLEKKSQDFAAEVAAQTAAKPVASPAIEQPATAETKETIQKPPAVTVSAALVKQLREETGAGMMDCKKALSETGGDLEKAQEYLRKKGLSTADKKSSRLAAEGRIGSYIHDSRIGVLIEVNCETDFVGRSEKFKEMVDDLAMQVVACPQVQFVSIEDVPESVVKKEKELEMQREDLLSKPENIREKIVEGRISKRLGELALLEQPFIKNDSVLVKDLVKQTVAALGENMKVRRFVRFTLGESAEDTKTETEA</sequence>
<dbReference type="Gene3D" id="1.10.286.20">
    <property type="match status" value="2"/>
</dbReference>
<dbReference type="Gene3D" id="2.40.50.140">
    <property type="entry name" value="Nucleic acid-binding proteins"/>
    <property type="match status" value="2"/>
</dbReference>
<dbReference type="InterPro" id="IPR001816">
    <property type="entry name" value="Transl_elong_EFTs/EF1B"/>
</dbReference>
<dbReference type="FunFam" id="2.40.50.140:FF:000250">
    <property type="entry name" value="Elongation factor Ts, mitochondrial"/>
    <property type="match status" value="1"/>
</dbReference>
<feature type="region of interest" description="Disordered" evidence="16">
    <location>
        <begin position="673"/>
        <end position="695"/>
    </location>
</feature>
<evidence type="ECO:0000256" key="7">
    <source>
        <dbReference type="ARBA" id="ARBA00022917"/>
    </source>
</evidence>
<dbReference type="PANTHER" id="PTHR11741">
    <property type="entry name" value="ELONGATION FACTOR TS"/>
    <property type="match status" value="1"/>
</dbReference>
<evidence type="ECO:0000256" key="2">
    <source>
        <dbReference type="ARBA" id="ARBA00005532"/>
    </source>
</evidence>
<evidence type="ECO:0000259" key="17">
    <source>
        <dbReference type="PROSITE" id="PS50126"/>
    </source>
</evidence>
<dbReference type="Pfam" id="PF00575">
    <property type="entry name" value="S1"/>
    <property type="match status" value="2"/>
</dbReference>
<reference evidence="18 19" key="1">
    <citation type="submission" date="2016-02" db="EMBL/GenBank/DDBJ databases">
        <title>WGS assembly of Manihot esculenta.</title>
        <authorList>
            <person name="Bredeson J.V."/>
            <person name="Prochnik S.E."/>
            <person name="Lyons J.B."/>
            <person name="Schmutz J."/>
            <person name="Grimwood J."/>
            <person name="Vrebalov J."/>
            <person name="Bart R.S."/>
            <person name="Amuge T."/>
            <person name="Ferguson M.E."/>
            <person name="Green R."/>
            <person name="Putnam N."/>
            <person name="Stites J."/>
            <person name="Rounsley S."/>
            <person name="Rokhsar D.S."/>
        </authorList>
    </citation>
    <scope>NUCLEOTIDE SEQUENCE [LARGE SCALE GENOMIC DNA]</scope>
    <source>
        <strain evidence="19">cv. AM560-2</strain>
        <tissue evidence="18">Leaf</tissue>
    </source>
</reference>
<evidence type="ECO:0000256" key="10">
    <source>
        <dbReference type="ARBA" id="ARBA00056139"/>
    </source>
</evidence>
<dbReference type="STRING" id="3983.A0A251J0M8"/>
<evidence type="ECO:0000256" key="15">
    <source>
        <dbReference type="RuleBase" id="RU000642"/>
    </source>
</evidence>
<dbReference type="GO" id="GO:0003729">
    <property type="term" value="F:mRNA binding"/>
    <property type="evidence" value="ECO:0007669"/>
    <property type="project" value="UniProtKB-ARBA"/>
</dbReference>
<feature type="domain" description="S1 motif" evidence="17">
    <location>
        <begin position="151"/>
        <end position="220"/>
    </location>
</feature>
<dbReference type="InterPro" id="IPR014039">
    <property type="entry name" value="Transl_elong_EFTs/EF1B_dimer"/>
</dbReference>
<dbReference type="InterPro" id="IPR012340">
    <property type="entry name" value="NA-bd_OB-fold"/>
</dbReference>
<evidence type="ECO:0000256" key="13">
    <source>
        <dbReference type="ARBA" id="ARBA00065880"/>
    </source>
</evidence>
<dbReference type="CDD" id="cd14275">
    <property type="entry name" value="UBA_EF-Ts"/>
    <property type="match status" value="2"/>
</dbReference>
<dbReference type="FunFam" id="2.40.50.140:FF:000051">
    <property type="entry name" value="RNA-binding transcriptional accessory protein"/>
    <property type="match status" value="1"/>
</dbReference>
<protein>
    <recommendedName>
        <fullName evidence="14">Elongation factor Ts, mitochondrial</fullName>
        <shortName evidence="14">EF-Ts</shortName>
        <shortName evidence="14">EF-TsMt</shortName>
    </recommendedName>
</protein>
<dbReference type="SUPFAM" id="SSF46934">
    <property type="entry name" value="UBA-like"/>
    <property type="match status" value="2"/>
</dbReference>
<keyword evidence="5" id="KW-0677">Repeat</keyword>
<feature type="compositionally biased region" description="Polar residues" evidence="16">
    <location>
        <begin position="675"/>
        <end position="689"/>
    </location>
</feature>
<accession>A0A251J0M8</accession>
<comment type="subcellular location">
    <subcellularLocation>
        <location evidence="14">Mitochondrion</location>
    </subcellularLocation>
    <subcellularLocation>
        <location evidence="1">Plastid</location>
        <location evidence="1">Chloroplast</location>
    </subcellularLocation>
</comment>
<comment type="similarity">
    <text evidence="2 14 15">Belongs to the EF-Ts family.</text>
</comment>
<dbReference type="InterPro" id="IPR003029">
    <property type="entry name" value="S1_domain"/>
</dbReference>
<dbReference type="NCBIfam" id="TIGR00116">
    <property type="entry name" value="tsf"/>
    <property type="match status" value="3"/>
</dbReference>
<dbReference type="PROSITE" id="PS01127">
    <property type="entry name" value="EF_TS_2"/>
    <property type="match status" value="1"/>
</dbReference>
<dbReference type="Gene3D" id="3.30.479.20">
    <property type="entry name" value="Elongation factor Ts, dimerisation domain"/>
    <property type="match status" value="2"/>
</dbReference>
<dbReference type="SUPFAM" id="SSF54713">
    <property type="entry name" value="Elongation factor Ts (EF-Ts), dimerisation domain"/>
    <property type="match status" value="2"/>
</dbReference>
<feature type="compositionally biased region" description="Polar residues" evidence="16">
    <location>
        <begin position="615"/>
        <end position="624"/>
    </location>
</feature>
<evidence type="ECO:0000256" key="16">
    <source>
        <dbReference type="SAM" id="MobiDB-lite"/>
    </source>
</evidence>
<dbReference type="PANTHER" id="PTHR11741:SF10">
    <property type="entry name" value="POLYPROTEIN OF EF-TS, CHLOROPLASTIC"/>
    <property type="match status" value="1"/>
</dbReference>
<evidence type="ECO:0000256" key="14">
    <source>
        <dbReference type="HAMAP-Rule" id="MF_03135"/>
    </source>
</evidence>
<evidence type="ECO:0000256" key="1">
    <source>
        <dbReference type="ARBA" id="ARBA00004229"/>
    </source>
</evidence>
<comment type="subunit">
    <text evidence="12">Component of the chloroplast ribosome 70S subunit, and at low levels, present in polysomes.</text>
</comment>
<dbReference type="Gene3D" id="1.10.8.10">
    <property type="entry name" value="DNA helicase RuvA subunit, C-terminal domain"/>
    <property type="match status" value="2"/>
</dbReference>
<feature type="domain" description="S1 motif" evidence="17">
    <location>
        <begin position="268"/>
        <end position="337"/>
    </location>
</feature>
<keyword evidence="3" id="KW-0150">Chloroplast</keyword>
<comment type="function">
    <text evidence="10">Binds to psbD and psbA 5'-untranslated regions (UTRs) in vitro.</text>
</comment>
<comment type="subunit">
    <text evidence="11">Associates transiently with chloroplast polysomes.</text>
</comment>
<gene>
    <name evidence="14" type="primary">EFTS</name>
    <name evidence="18" type="ORF">MANES_16G112600</name>
</gene>
<feature type="compositionally biased region" description="Basic and acidic residues" evidence="16">
    <location>
        <begin position="564"/>
        <end position="589"/>
    </location>
</feature>
<feature type="region of interest" description="Disordered" evidence="16">
    <location>
        <begin position="113"/>
        <end position="146"/>
    </location>
</feature>
<dbReference type="AlphaFoldDB" id="A0A251J0M8"/>
<feature type="region of interest" description="Disordered" evidence="16">
    <location>
        <begin position="216"/>
        <end position="260"/>
    </location>
</feature>
<evidence type="ECO:0000256" key="9">
    <source>
        <dbReference type="ARBA" id="ARBA00025453"/>
    </source>
</evidence>
<dbReference type="OMA" id="MQVAAYP"/>
<evidence type="ECO:0000313" key="19">
    <source>
        <dbReference type="Proteomes" id="UP000091857"/>
    </source>
</evidence>
<evidence type="ECO:0000313" key="18">
    <source>
        <dbReference type="EMBL" id="OAY27271.1"/>
    </source>
</evidence>
<dbReference type="Gramene" id="Manes.16G112600.6.v8.1">
    <property type="protein sequence ID" value="Manes.16G112600.6.v8.1.CDS"/>
    <property type="gene ID" value="Manes.16G112600.v8.1"/>
</dbReference>
<dbReference type="SUPFAM" id="SSF50249">
    <property type="entry name" value="Nucleic acid-binding proteins"/>
    <property type="match status" value="2"/>
</dbReference>
<evidence type="ECO:0000256" key="3">
    <source>
        <dbReference type="ARBA" id="ARBA00022528"/>
    </source>
</evidence>
<comment type="subunit">
    <text evidence="13">Component of the chloroplast ribosome 30S and 70S subunits, as well as polysomes.</text>
</comment>
<dbReference type="Pfam" id="PF00889">
    <property type="entry name" value="EF_TS"/>
    <property type="match status" value="2"/>
</dbReference>
<dbReference type="InterPro" id="IPR009060">
    <property type="entry name" value="UBA-like_sf"/>
</dbReference>
<keyword evidence="4" id="KW-0934">Plastid</keyword>
<dbReference type="SMART" id="SM00316">
    <property type="entry name" value="S1"/>
    <property type="match status" value="2"/>
</dbReference>
<dbReference type="GO" id="GO:0070125">
    <property type="term" value="P:mitochondrial translational elongation"/>
    <property type="evidence" value="ECO:0000318"/>
    <property type="project" value="GO_Central"/>
</dbReference>
<dbReference type="GO" id="GO:0009507">
    <property type="term" value="C:chloroplast"/>
    <property type="evidence" value="ECO:0007669"/>
    <property type="project" value="UniProtKB-SubCell"/>
</dbReference>
<proteinExistence type="inferred from homology"/>
<dbReference type="Gramene" id="Manes.16G112600.4.v8.1">
    <property type="protein sequence ID" value="Manes.16G112600.4.v8.1.CDS"/>
    <property type="gene ID" value="Manes.16G112600.v8.1"/>
</dbReference>
<evidence type="ECO:0000256" key="5">
    <source>
        <dbReference type="ARBA" id="ARBA00022737"/>
    </source>
</evidence>
<dbReference type="InterPro" id="IPR036402">
    <property type="entry name" value="EF-Ts_dimer_sf"/>
</dbReference>
<dbReference type="FunFam" id="1.10.286.20:FF:000001">
    <property type="entry name" value="Elongation factor Ts"/>
    <property type="match status" value="2"/>
</dbReference>
<dbReference type="GO" id="GO:0003746">
    <property type="term" value="F:translation elongation factor activity"/>
    <property type="evidence" value="ECO:0000318"/>
    <property type="project" value="GO_Central"/>
</dbReference>
<keyword evidence="7 14" id="KW-0648">Protein biosynthesis</keyword>
<feature type="region of interest" description="Disordered" evidence="16">
    <location>
        <begin position="397"/>
        <end position="624"/>
    </location>
</feature>
<dbReference type="EMBL" id="CM004402">
    <property type="protein sequence ID" value="OAY27270.1"/>
    <property type="molecule type" value="Genomic_DNA"/>
</dbReference>
<name>A0A251J0M8_MANES</name>
<dbReference type="GO" id="GO:0005739">
    <property type="term" value="C:mitochondrion"/>
    <property type="evidence" value="ECO:0007669"/>
    <property type="project" value="UniProtKB-SubCell"/>
</dbReference>
<keyword evidence="19" id="KW-1185">Reference proteome</keyword>
<keyword evidence="6 14" id="KW-0251">Elongation factor</keyword>
<evidence type="ECO:0000256" key="4">
    <source>
        <dbReference type="ARBA" id="ARBA00022640"/>
    </source>
</evidence>
<dbReference type="EMBL" id="CM004402">
    <property type="protein sequence ID" value="OAY27271.1"/>
    <property type="molecule type" value="Genomic_DNA"/>
</dbReference>